<dbReference type="AlphaFoldDB" id="M1Q2J5"/>
<evidence type="ECO:0000256" key="4">
    <source>
        <dbReference type="ARBA" id="ARBA00023157"/>
    </source>
</evidence>
<keyword evidence="3" id="KW-0560">Oxidoreductase</keyword>
<dbReference type="InterPro" id="IPR050097">
    <property type="entry name" value="Ferredoxin-NADP_redctase_2"/>
</dbReference>
<dbReference type="PROSITE" id="PS00573">
    <property type="entry name" value="PYRIDINE_REDOX_2"/>
    <property type="match status" value="1"/>
</dbReference>
<dbReference type="InterPro" id="IPR023753">
    <property type="entry name" value="FAD/NAD-binding_dom"/>
</dbReference>
<dbReference type="SUPFAM" id="SSF51905">
    <property type="entry name" value="FAD/NAD(P)-binding domain"/>
    <property type="match status" value="1"/>
</dbReference>
<reference evidence="7" key="1">
    <citation type="journal article" date="2013" name="Syst. Appl. Microbiol.">
        <title>New insights into the archaeal diversity of a hypersaline microbial mat obtained by a metagenomic approach.</title>
        <authorList>
            <person name="Lopez-Lopez A."/>
            <person name="Richter M."/>
            <person name="Pena A."/>
            <person name="Tamames J."/>
            <person name="Rossello-Mora R."/>
        </authorList>
    </citation>
    <scope>NUCLEOTIDE SEQUENCE</scope>
</reference>
<organism evidence="7">
    <name type="scientific">uncultured organism</name>
    <dbReference type="NCBI Taxonomy" id="155900"/>
    <lineage>
        <taxon>unclassified sequences</taxon>
        <taxon>environmental samples</taxon>
    </lineage>
</organism>
<dbReference type="GO" id="GO:0016668">
    <property type="term" value="F:oxidoreductase activity, acting on a sulfur group of donors, NAD(P) as acceptor"/>
    <property type="evidence" value="ECO:0007669"/>
    <property type="project" value="UniProtKB-ARBA"/>
</dbReference>
<gene>
    <name evidence="7" type="ORF">FLSS-27_0011</name>
</gene>
<evidence type="ECO:0000256" key="2">
    <source>
        <dbReference type="ARBA" id="ARBA00022827"/>
    </source>
</evidence>
<dbReference type="InterPro" id="IPR008255">
    <property type="entry name" value="Pyr_nucl-diS_OxRdtase_2_AS"/>
</dbReference>
<dbReference type="PRINTS" id="PR00469">
    <property type="entry name" value="PNDRDTASEII"/>
</dbReference>
<name>M1Q2J5_9ZZZZ</name>
<keyword evidence="5" id="KW-0676">Redox-active center</keyword>
<keyword evidence="1" id="KW-0285">Flavoprotein</keyword>
<evidence type="ECO:0000259" key="6">
    <source>
        <dbReference type="Pfam" id="PF07992"/>
    </source>
</evidence>
<dbReference type="EMBL" id="JX684093">
    <property type="protein sequence ID" value="AGF93462.1"/>
    <property type="molecule type" value="Genomic_DNA"/>
</dbReference>
<dbReference type="Pfam" id="PF07992">
    <property type="entry name" value="Pyr_redox_2"/>
    <property type="match status" value="1"/>
</dbReference>
<proteinExistence type="predicted"/>
<dbReference type="Gene3D" id="3.50.50.60">
    <property type="entry name" value="FAD/NAD(P)-binding domain"/>
    <property type="match status" value="2"/>
</dbReference>
<evidence type="ECO:0000256" key="3">
    <source>
        <dbReference type="ARBA" id="ARBA00023002"/>
    </source>
</evidence>
<dbReference type="PRINTS" id="PR00368">
    <property type="entry name" value="FADPNR"/>
</dbReference>
<evidence type="ECO:0000256" key="1">
    <source>
        <dbReference type="ARBA" id="ARBA00022630"/>
    </source>
</evidence>
<evidence type="ECO:0000313" key="7">
    <source>
        <dbReference type="EMBL" id="AGF93462.1"/>
    </source>
</evidence>
<feature type="domain" description="FAD/NAD(P)-binding" evidence="6">
    <location>
        <begin position="6"/>
        <end position="287"/>
    </location>
</feature>
<keyword evidence="4" id="KW-1015">Disulfide bond</keyword>
<dbReference type="PANTHER" id="PTHR48105">
    <property type="entry name" value="THIOREDOXIN REDUCTASE 1-RELATED-RELATED"/>
    <property type="match status" value="1"/>
</dbReference>
<evidence type="ECO:0000256" key="5">
    <source>
        <dbReference type="ARBA" id="ARBA00023284"/>
    </source>
</evidence>
<protein>
    <submittedName>
        <fullName evidence="7">Alkyl hydroperoxide reductase subunit F</fullName>
    </submittedName>
</protein>
<dbReference type="InterPro" id="IPR036188">
    <property type="entry name" value="FAD/NAD-bd_sf"/>
</dbReference>
<accession>M1Q2J5</accession>
<sequence length="311" mass="33913">MTTELYDVAIIGGGPAAHSAALYARRKELKTAMISKEEGGQLLYSSEIDNYLGVPDVEGFELVKKFRNHVEKYEPEKLEVEVLDVKKEDDEFALELKKGDTLRSKTVIIATGAKWRKLKVPGEKEFAGKGVSYCTTCDGPLYGDADVAVIGGGNSAFEGIIDLLPIANRIVNVDIAPEPIADPVLRKHVQNSEHLEEVDFEGYYGHEILEILGDEMVTGLRIKDKETGEEKEIEVEGIFVEIGLIPNSGFVDDLVETNDAGEIIVDCDSKTNVEGLYAAGDVSNVPEKQIIIAAGEGAKAALGAYRYLIHQ</sequence>
<keyword evidence="2" id="KW-0274">FAD</keyword>